<proteinExistence type="predicted"/>
<dbReference type="InterPro" id="IPR013216">
    <property type="entry name" value="Methyltransf_11"/>
</dbReference>
<dbReference type="GO" id="GO:0008757">
    <property type="term" value="F:S-adenosylmethionine-dependent methyltransferase activity"/>
    <property type="evidence" value="ECO:0007669"/>
    <property type="project" value="InterPro"/>
</dbReference>
<keyword evidence="3" id="KW-1185">Reference proteome</keyword>
<reference evidence="2" key="1">
    <citation type="journal article" date="2014" name="Int. J. Syst. Evol. Microbiol.">
        <title>Complete genome sequence of Corynebacterium casei LMG S-19264T (=DSM 44701T), isolated from a smear-ripened cheese.</title>
        <authorList>
            <consortium name="US DOE Joint Genome Institute (JGI-PGF)"/>
            <person name="Walter F."/>
            <person name="Albersmeier A."/>
            <person name="Kalinowski J."/>
            <person name="Ruckert C."/>
        </authorList>
    </citation>
    <scope>NUCLEOTIDE SEQUENCE</scope>
    <source>
        <strain evidence="2">JCM 10088</strain>
    </source>
</reference>
<sequence>MSVFLGSSENLDETVAGFGVAKWAFIEGGKRIRLPGGYDNVAAILSLRPRMIYMGKSSPWFIAEMVFRGIGVHISNETISKLIRERPPPMTESEVLKHLCNKSGRFSPDYLRQLVRGWRVLDAAAGTGRYLLSLDGYLVGMDISIYALMGLLKCGEDGGKDVDIVAGSFTAPPLRSGFDAVIIMHALYRGEQEQVLRKLKGIGRTVIWGEHKSPPAAIDVEKAMTVISTLGCSVVDHDEEFIAVCL</sequence>
<dbReference type="CDD" id="cd02440">
    <property type="entry name" value="AdoMet_MTases"/>
    <property type="match status" value="1"/>
</dbReference>
<dbReference type="OrthoDB" id="147504at2157"/>
<dbReference type="Proteomes" id="UP000610960">
    <property type="component" value="Unassembled WGS sequence"/>
</dbReference>
<dbReference type="AlphaFoldDB" id="A0A830GXL0"/>
<name>A0A830GXL0_9CREN</name>
<feature type="domain" description="Methyltransferase type 11" evidence="1">
    <location>
        <begin position="121"/>
        <end position="200"/>
    </location>
</feature>
<comment type="caution">
    <text evidence="2">The sequence shown here is derived from an EMBL/GenBank/DDBJ whole genome shotgun (WGS) entry which is preliminary data.</text>
</comment>
<organism evidence="2 3">
    <name type="scientific">Thermocladium modestius</name>
    <dbReference type="NCBI Taxonomy" id="62609"/>
    <lineage>
        <taxon>Archaea</taxon>
        <taxon>Thermoproteota</taxon>
        <taxon>Thermoprotei</taxon>
        <taxon>Thermoproteales</taxon>
        <taxon>Thermoproteaceae</taxon>
        <taxon>Thermocladium</taxon>
    </lineage>
</organism>
<gene>
    <name evidence="2" type="ORF">GCM10007981_19140</name>
</gene>
<evidence type="ECO:0000259" key="1">
    <source>
        <dbReference type="Pfam" id="PF08241"/>
    </source>
</evidence>
<dbReference type="SUPFAM" id="SSF53335">
    <property type="entry name" value="S-adenosyl-L-methionine-dependent methyltransferases"/>
    <property type="match status" value="1"/>
</dbReference>
<dbReference type="EMBL" id="BMNL01000004">
    <property type="protein sequence ID" value="GGP22565.1"/>
    <property type="molecule type" value="Genomic_DNA"/>
</dbReference>
<evidence type="ECO:0000313" key="2">
    <source>
        <dbReference type="EMBL" id="GGP22565.1"/>
    </source>
</evidence>
<accession>A0A830GXL0</accession>
<dbReference type="Pfam" id="PF08241">
    <property type="entry name" value="Methyltransf_11"/>
    <property type="match status" value="1"/>
</dbReference>
<reference evidence="2" key="2">
    <citation type="submission" date="2020-09" db="EMBL/GenBank/DDBJ databases">
        <authorList>
            <person name="Sun Q."/>
            <person name="Ohkuma M."/>
        </authorList>
    </citation>
    <scope>NUCLEOTIDE SEQUENCE</scope>
    <source>
        <strain evidence="2">JCM 10088</strain>
    </source>
</reference>
<evidence type="ECO:0000313" key="3">
    <source>
        <dbReference type="Proteomes" id="UP000610960"/>
    </source>
</evidence>
<protein>
    <recommendedName>
        <fullName evidence="1">Methyltransferase type 11 domain-containing protein</fullName>
    </recommendedName>
</protein>
<dbReference type="Gene3D" id="3.40.50.150">
    <property type="entry name" value="Vaccinia Virus protein VP39"/>
    <property type="match status" value="1"/>
</dbReference>
<dbReference type="InterPro" id="IPR029063">
    <property type="entry name" value="SAM-dependent_MTases_sf"/>
</dbReference>